<dbReference type="SMART" id="SM00564">
    <property type="entry name" value="PQQ"/>
    <property type="match status" value="4"/>
</dbReference>
<dbReference type="Gene3D" id="2.130.10.10">
    <property type="entry name" value="YVTN repeat-like/Quinoprotein amine dehydrogenase"/>
    <property type="match status" value="1"/>
</dbReference>
<evidence type="ECO:0000259" key="2">
    <source>
        <dbReference type="Pfam" id="PF07833"/>
    </source>
</evidence>
<evidence type="ECO:0000313" key="5">
    <source>
        <dbReference type="Proteomes" id="UP000481030"/>
    </source>
</evidence>
<accession>A0A6L3V664</accession>
<feature type="signal peptide" evidence="1">
    <location>
        <begin position="1"/>
        <end position="32"/>
    </location>
</feature>
<dbReference type="InterPro" id="IPR036582">
    <property type="entry name" value="Mao_N_sf"/>
</dbReference>
<dbReference type="Gene3D" id="3.30.457.10">
    <property type="entry name" value="Copper amine oxidase-like, N-terminal domain"/>
    <property type="match status" value="1"/>
</dbReference>
<dbReference type="InterPro" id="IPR018391">
    <property type="entry name" value="PQQ_b-propeller_rpt"/>
</dbReference>
<dbReference type="Pfam" id="PF13360">
    <property type="entry name" value="PQQ_2"/>
    <property type="match status" value="1"/>
</dbReference>
<dbReference type="InterPro" id="IPR011047">
    <property type="entry name" value="Quinoprotein_ADH-like_sf"/>
</dbReference>
<dbReference type="SUPFAM" id="SSF50998">
    <property type="entry name" value="Quinoprotein alcohol dehydrogenase-like"/>
    <property type="match status" value="1"/>
</dbReference>
<feature type="chain" id="PRO_5027007499" evidence="1">
    <location>
        <begin position="33"/>
        <end position="573"/>
    </location>
</feature>
<sequence>MTRGGTIMTNKLLSLVSTIGLVTLSFTSTAEAAMSKPNQYRETHYYDQGEQIKNQSPLWTKDKKGTVLTGEQTVFIQQNDVLLALDPTSGKEKWRFSKGAIDYVEIINQQLFIHQKSGNLSILQATTGKLISTIKTGKNIVSGIDADKSLVYLIAGEYPKKSILAFDLKSGQKKWEYQRDESRYQKIEVRNNHLLVHTVESGAITQGYLYALDLQTGKALWAHSGTNDLIYETDQNYYFEYSGFMGYLEDDMFVINVVDKKTGKIVETYRYKDPNYLSKNGRISYPAVDRAVVKENYLYLGKGPKLYQYDLTKNPSSSAPFIYGYNVDDGAYSGRYEFVLGPYNGKAFYLSGEGLVGTVLGKDFVGVGYEGISNPITTIDAYDNGLYVGMTDHQFVALNVETGKAFFKSKMNEQIKGTTVVGNSIIVETENQVKAFPVPKEASKAIDQKQPLLPGFTKADAKISINGKLYDLKTKPVFVENKMYLPFRELFELLQAKVDYNAQTKKITATTAKSTIVLTPNETKALLNNQEVTMEKMPFIHEGVTYVPLRAAATLLGAEVKWDTGKRTVFIEM</sequence>
<dbReference type="SUPFAM" id="SSF55383">
    <property type="entry name" value="Copper amine oxidase, domain N"/>
    <property type="match status" value="1"/>
</dbReference>
<evidence type="ECO:0000313" key="4">
    <source>
        <dbReference type="EMBL" id="KAB2336724.1"/>
    </source>
</evidence>
<dbReference type="PANTHER" id="PTHR34512">
    <property type="entry name" value="CELL SURFACE PROTEIN"/>
    <property type="match status" value="1"/>
</dbReference>
<organism evidence="4 5">
    <name type="scientific">Cytobacillus depressus</name>
    <dbReference type="NCBI Taxonomy" id="1602942"/>
    <lineage>
        <taxon>Bacteria</taxon>
        <taxon>Bacillati</taxon>
        <taxon>Bacillota</taxon>
        <taxon>Bacilli</taxon>
        <taxon>Bacillales</taxon>
        <taxon>Bacillaceae</taxon>
        <taxon>Cytobacillus</taxon>
    </lineage>
</organism>
<feature type="domain" description="Copper amine oxidase-like N-terminal" evidence="2">
    <location>
        <begin position="465"/>
        <end position="571"/>
    </location>
</feature>
<name>A0A6L3V664_9BACI</name>
<dbReference type="PANTHER" id="PTHR34512:SF30">
    <property type="entry name" value="OUTER MEMBRANE PROTEIN ASSEMBLY FACTOR BAMB"/>
    <property type="match status" value="1"/>
</dbReference>
<keyword evidence="1" id="KW-0732">Signal</keyword>
<keyword evidence="5" id="KW-1185">Reference proteome</keyword>
<dbReference type="AlphaFoldDB" id="A0A6L3V664"/>
<evidence type="ECO:0000259" key="3">
    <source>
        <dbReference type="Pfam" id="PF13360"/>
    </source>
</evidence>
<dbReference type="Proteomes" id="UP000481030">
    <property type="component" value="Unassembled WGS sequence"/>
</dbReference>
<dbReference type="InterPro" id="IPR012854">
    <property type="entry name" value="Cu_amine_oxidase-like_N"/>
</dbReference>
<proteinExistence type="predicted"/>
<feature type="domain" description="Pyrrolo-quinoline quinone repeat" evidence="3">
    <location>
        <begin position="80"/>
        <end position="224"/>
    </location>
</feature>
<dbReference type="Pfam" id="PF07833">
    <property type="entry name" value="Cu_amine_oxidN1"/>
    <property type="match status" value="1"/>
</dbReference>
<dbReference type="InterPro" id="IPR015943">
    <property type="entry name" value="WD40/YVTN_repeat-like_dom_sf"/>
</dbReference>
<reference evidence="4 5" key="1">
    <citation type="journal article" date="2016" name="Antonie Van Leeuwenhoek">
        <title>Bacillus depressus sp. nov., isolated from soil of a sunflower field.</title>
        <authorList>
            <person name="Wei X."/>
            <person name="Xin D."/>
            <person name="Xin Y."/>
            <person name="Zhang H."/>
            <person name="Wang T."/>
            <person name="Zhang J."/>
        </authorList>
    </citation>
    <scope>NUCLEOTIDE SEQUENCE [LARGE SCALE GENOMIC DNA]</scope>
    <source>
        <strain evidence="4 5">BZ1</strain>
    </source>
</reference>
<protein>
    <submittedName>
        <fullName evidence="4">PQQ-binding-like beta-propeller repeat protein</fullName>
    </submittedName>
</protein>
<dbReference type="OrthoDB" id="9790293at2"/>
<dbReference type="InterPro" id="IPR002372">
    <property type="entry name" value="PQQ_rpt_dom"/>
</dbReference>
<comment type="caution">
    <text evidence="4">The sequence shown here is derived from an EMBL/GenBank/DDBJ whole genome shotgun (WGS) entry which is preliminary data.</text>
</comment>
<gene>
    <name evidence="4" type="ORF">F7731_10240</name>
</gene>
<evidence type="ECO:0000256" key="1">
    <source>
        <dbReference type="SAM" id="SignalP"/>
    </source>
</evidence>
<dbReference type="EMBL" id="WBOS01000003">
    <property type="protein sequence ID" value="KAB2336724.1"/>
    <property type="molecule type" value="Genomic_DNA"/>
</dbReference>